<dbReference type="GO" id="GO:0004252">
    <property type="term" value="F:serine-type endopeptidase activity"/>
    <property type="evidence" value="ECO:0007669"/>
    <property type="project" value="InterPro"/>
</dbReference>
<protein>
    <submittedName>
        <fullName evidence="4">Subtilisin-like protease</fullName>
    </submittedName>
</protein>
<dbReference type="OrthoDB" id="206201at2759"/>
<reference evidence="5" key="2">
    <citation type="submission" date="2019-10" db="EMBL/GenBank/DDBJ databases">
        <title>A de novo genome assembly of a pear dwarfing rootstock.</title>
        <authorList>
            <person name="Wang F."/>
            <person name="Wang J."/>
            <person name="Li S."/>
            <person name="Zhang Y."/>
            <person name="Fang M."/>
            <person name="Ma L."/>
            <person name="Zhao Y."/>
            <person name="Jiang S."/>
        </authorList>
    </citation>
    <scope>NUCLEOTIDE SEQUENCE [LARGE SCALE GENOMIC DNA]</scope>
</reference>
<dbReference type="PANTHER" id="PTHR10795">
    <property type="entry name" value="PROPROTEIN CONVERTASE SUBTILISIN/KEXIN"/>
    <property type="match status" value="1"/>
</dbReference>
<dbReference type="AlphaFoldDB" id="A0A5N5HK26"/>
<comment type="caution">
    <text evidence="4">The sequence shown here is derived from an EMBL/GenBank/DDBJ whole genome shotgun (WGS) entry which is preliminary data.</text>
</comment>
<gene>
    <name evidence="4" type="ORF">D8674_020090</name>
</gene>
<evidence type="ECO:0000256" key="2">
    <source>
        <dbReference type="ARBA" id="ARBA00011073"/>
    </source>
</evidence>
<comment type="subcellular location">
    <subcellularLocation>
        <location evidence="1">Secreted</location>
    </subcellularLocation>
</comment>
<organism evidence="4 5">
    <name type="scientific">Pyrus ussuriensis x Pyrus communis</name>
    <dbReference type="NCBI Taxonomy" id="2448454"/>
    <lineage>
        <taxon>Eukaryota</taxon>
        <taxon>Viridiplantae</taxon>
        <taxon>Streptophyta</taxon>
        <taxon>Embryophyta</taxon>
        <taxon>Tracheophyta</taxon>
        <taxon>Spermatophyta</taxon>
        <taxon>Magnoliopsida</taxon>
        <taxon>eudicotyledons</taxon>
        <taxon>Gunneridae</taxon>
        <taxon>Pentapetalae</taxon>
        <taxon>rosids</taxon>
        <taxon>fabids</taxon>
        <taxon>Rosales</taxon>
        <taxon>Rosaceae</taxon>
        <taxon>Amygdaloideae</taxon>
        <taxon>Maleae</taxon>
        <taxon>Pyrus</taxon>
    </lineage>
</organism>
<dbReference type="InterPro" id="IPR045051">
    <property type="entry name" value="SBT"/>
</dbReference>
<dbReference type="GO" id="GO:0005576">
    <property type="term" value="C:extracellular region"/>
    <property type="evidence" value="ECO:0007669"/>
    <property type="project" value="UniProtKB-SubCell"/>
</dbReference>
<dbReference type="InterPro" id="IPR036852">
    <property type="entry name" value="Peptidase_S8/S53_dom_sf"/>
</dbReference>
<name>A0A5N5HK26_9ROSA</name>
<evidence type="ECO:0000256" key="3">
    <source>
        <dbReference type="ARBA" id="ARBA00022729"/>
    </source>
</evidence>
<accession>A0A5N5HK26</accession>
<dbReference type="Gene3D" id="3.40.50.200">
    <property type="entry name" value="Peptidase S8/S53 domain"/>
    <property type="match status" value="1"/>
</dbReference>
<keyword evidence="4" id="KW-0645">Protease</keyword>
<dbReference type="Proteomes" id="UP000327157">
    <property type="component" value="Chromosome 2"/>
</dbReference>
<evidence type="ECO:0000313" key="4">
    <source>
        <dbReference type="EMBL" id="KAB2626472.1"/>
    </source>
</evidence>
<keyword evidence="3" id="KW-0732">Signal</keyword>
<keyword evidence="4" id="KW-0378">Hydrolase</keyword>
<proteinExistence type="inferred from homology"/>
<reference evidence="4 5" key="3">
    <citation type="submission" date="2019-11" db="EMBL/GenBank/DDBJ databases">
        <title>A de novo genome assembly of a pear dwarfing rootstock.</title>
        <authorList>
            <person name="Wang F."/>
            <person name="Wang J."/>
            <person name="Li S."/>
            <person name="Zhang Y."/>
            <person name="Fang M."/>
            <person name="Ma L."/>
            <person name="Zhao Y."/>
            <person name="Jiang S."/>
        </authorList>
    </citation>
    <scope>NUCLEOTIDE SEQUENCE [LARGE SCALE GENOMIC DNA]</scope>
    <source>
        <strain evidence="4">S2</strain>
        <tissue evidence="4">Leaf</tissue>
    </source>
</reference>
<keyword evidence="5" id="KW-1185">Reference proteome</keyword>
<evidence type="ECO:0000313" key="5">
    <source>
        <dbReference type="Proteomes" id="UP000327157"/>
    </source>
</evidence>
<comment type="similarity">
    <text evidence="2">Belongs to the peptidase S8 family.</text>
</comment>
<dbReference type="EMBL" id="SMOL01000157">
    <property type="protein sequence ID" value="KAB2626472.1"/>
    <property type="molecule type" value="Genomic_DNA"/>
</dbReference>
<evidence type="ECO:0000256" key="1">
    <source>
        <dbReference type="ARBA" id="ARBA00004613"/>
    </source>
</evidence>
<dbReference type="GO" id="GO:0006508">
    <property type="term" value="P:proteolysis"/>
    <property type="evidence" value="ECO:0007669"/>
    <property type="project" value="UniProtKB-KW"/>
</dbReference>
<reference evidence="4 5" key="1">
    <citation type="submission" date="2019-09" db="EMBL/GenBank/DDBJ databases">
        <authorList>
            <person name="Ou C."/>
        </authorList>
    </citation>
    <scope>NUCLEOTIDE SEQUENCE [LARGE SCALE GENOMIC DNA]</scope>
    <source>
        <strain evidence="4">S2</strain>
        <tissue evidence="4">Leaf</tissue>
    </source>
</reference>
<sequence length="177" mass="18664">MNSTHDIDGHGTHSAFIVVGHDVKGASYFGYGIGTSRGATLGLEYMGLDDYCSKGPFPSCPSVLKPNNLAPSSLVLVAWSSNNSVAQVQSGSLFSKFNVVSGSLTAAPQVAALSAIQPALMTTVNLLDNAQNPIIYANTNLPTSSQDVGPNSMIKIKEIIFALLFYLSTLSNFDFVN</sequence>